<dbReference type="RefSeq" id="WP_086115818.1">
    <property type="nucleotide sequence ID" value="NZ_NOXT01000117.1"/>
</dbReference>
<accession>A0A255YBA7</accession>
<reference evidence="2 3" key="1">
    <citation type="submission" date="2017-07" db="EMBL/GenBank/DDBJ databases">
        <title>Sandarakinorhabdus cyanobacteriorum sp. nov., a novel bacterium isolated from cyanobacterial aggregates in a eutrophic lake.</title>
        <authorList>
            <person name="Cai H."/>
        </authorList>
    </citation>
    <scope>NUCLEOTIDE SEQUENCE [LARGE SCALE GENOMIC DNA]</scope>
    <source>
        <strain evidence="2 3">TH057</strain>
    </source>
</reference>
<name>A0A255YBA7_9SPHN</name>
<keyword evidence="1" id="KW-0812">Transmembrane</keyword>
<keyword evidence="1" id="KW-0472">Membrane</keyword>
<feature type="transmembrane region" description="Helical" evidence="1">
    <location>
        <begin position="44"/>
        <end position="65"/>
    </location>
</feature>
<feature type="transmembrane region" description="Helical" evidence="1">
    <location>
        <begin position="72"/>
        <end position="91"/>
    </location>
</feature>
<evidence type="ECO:0000313" key="3">
    <source>
        <dbReference type="Proteomes" id="UP000216991"/>
    </source>
</evidence>
<dbReference type="OrthoDB" id="166547at2"/>
<sequence length="135" mass="14789">MMKMFAAYGLTLAAFAAIDAVWLINMAPRLYKPEIGPVMMENGFRLVPAMIFYTLYIGGIVYFAVWPGLTEGVAKAALQGAILGFLCYATYDFTNYATLKVWSLKVTVLDLIWGTVLTGSTAAVGTWATAKLFHQ</sequence>
<gene>
    <name evidence="2" type="ORF">CHU93_11935</name>
</gene>
<proteinExistence type="predicted"/>
<dbReference type="Pfam" id="PF09945">
    <property type="entry name" value="DUF2177"/>
    <property type="match status" value="1"/>
</dbReference>
<dbReference type="Proteomes" id="UP000216991">
    <property type="component" value="Unassembled WGS sequence"/>
</dbReference>
<organism evidence="2 3">
    <name type="scientific">Sandarakinorhabdus cyanobacteriorum</name>
    <dbReference type="NCBI Taxonomy" id="1981098"/>
    <lineage>
        <taxon>Bacteria</taxon>
        <taxon>Pseudomonadati</taxon>
        <taxon>Pseudomonadota</taxon>
        <taxon>Alphaproteobacteria</taxon>
        <taxon>Sphingomonadales</taxon>
        <taxon>Sphingosinicellaceae</taxon>
        <taxon>Sandarakinorhabdus</taxon>
    </lineage>
</organism>
<evidence type="ECO:0000313" key="2">
    <source>
        <dbReference type="EMBL" id="OYQ26502.1"/>
    </source>
</evidence>
<comment type="caution">
    <text evidence="2">The sequence shown here is derived from an EMBL/GenBank/DDBJ whole genome shotgun (WGS) entry which is preliminary data.</text>
</comment>
<dbReference type="InterPro" id="IPR018687">
    <property type="entry name" value="DUF2177_membr"/>
</dbReference>
<dbReference type="EMBL" id="NOXT01000117">
    <property type="protein sequence ID" value="OYQ26502.1"/>
    <property type="molecule type" value="Genomic_DNA"/>
</dbReference>
<dbReference type="AlphaFoldDB" id="A0A255YBA7"/>
<keyword evidence="1" id="KW-1133">Transmembrane helix</keyword>
<protein>
    <submittedName>
        <fullName evidence="2">DUF2177 domain-containing protein</fullName>
    </submittedName>
</protein>
<evidence type="ECO:0000256" key="1">
    <source>
        <dbReference type="SAM" id="Phobius"/>
    </source>
</evidence>
<keyword evidence="3" id="KW-1185">Reference proteome</keyword>
<feature type="transmembrane region" description="Helical" evidence="1">
    <location>
        <begin position="111"/>
        <end position="130"/>
    </location>
</feature>